<dbReference type="PANTHER" id="PTHR43357">
    <property type="entry name" value="INNER MEMBRANE ABC TRANSPORTER PERMEASE PROTEIN YDCV"/>
    <property type="match status" value="1"/>
</dbReference>
<evidence type="ECO:0000256" key="5">
    <source>
        <dbReference type="ARBA" id="ARBA00022692"/>
    </source>
</evidence>
<keyword evidence="6 8" id="KW-1133">Transmembrane helix</keyword>
<dbReference type="PROSITE" id="PS50928">
    <property type="entry name" value="ABC_TM1"/>
    <property type="match status" value="1"/>
</dbReference>
<evidence type="ECO:0000313" key="10">
    <source>
        <dbReference type="EMBL" id="MFO3716373.1"/>
    </source>
</evidence>
<dbReference type="InterPro" id="IPR035906">
    <property type="entry name" value="MetI-like_sf"/>
</dbReference>
<evidence type="ECO:0000256" key="4">
    <source>
        <dbReference type="ARBA" id="ARBA00022519"/>
    </source>
</evidence>
<organism evidence="10 11">
    <name type="scientific">Anaerococcus cruorum</name>
    <dbReference type="NCBI Taxonomy" id="3115617"/>
    <lineage>
        <taxon>Bacteria</taxon>
        <taxon>Bacillati</taxon>
        <taxon>Bacillota</taxon>
        <taxon>Tissierellia</taxon>
        <taxon>Tissierellales</taxon>
        <taxon>Peptoniphilaceae</taxon>
        <taxon>Anaerococcus</taxon>
    </lineage>
</organism>
<dbReference type="CDD" id="cd06261">
    <property type="entry name" value="TM_PBP2"/>
    <property type="match status" value="1"/>
</dbReference>
<dbReference type="Proteomes" id="UP001638015">
    <property type="component" value="Unassembled WGS sequence"/>
</dbReference>
<keyword evidence="3" id="KW-1003">Cell membrane</keyword>
<keyword evidence="4" id="KW-0997">Cell inner membrane</keyword>
<keyword evidence="5 8" id="KW-0812">Transmembrane</keyword>
<feature type="domain" description="ABC transmembrane type-1" evidence="9">
    <location>
        <begin position="60"/>
        <end position="247"/>
    </location>
</feature>
<name>A0ABW9MWY2_9FIRM</name>
<feature type="transmembrane region" description="Helical" evidence="8">
    <location>
        <begin position="200"/>
        <end position="222"/>
    </location>
</feature>
<feature type="transmembrane region" description="Helical" evidence="8">
    <location>
        <begin position="7"/>
        <end position="28"/>
    </location>
</feature>
<feature type="transmembrane region" description="Helical" evidence="8">
    <location>
        <begin position="234"/>
        <end position="255"/>
    </location>
</feature>
<feature type="transmembrane region" description="Helical" evidence="8">
    <location>
        <begin position="175"/>
        <end position="194"/>
    </location>
</feature>
<accession>A0ABW9MWY2</accession>
<gene>
    <name evidence="10" type="ORF">ACCQ40_06180</name>
</gene>
<evidence type="ECO:0000313" key="11">
    <source>
        <dbReference type="Proteomes" id="UP001638015"/>
    </source>
</evidence>
<dbReference type="Pfam" id="PF00528">
    <property type="entry name" value="BPD_transp_1"/>
    <property type="match status" value="1"/>
</dbReference>
<feature type="transmembrane region" description="Helical" evidence="8">
    <location>
        <begin position="60"/>
        <end position="82"/>
    </location>
</feature>
<evidence type="ECO:0000256" key="2">
    <source>
        <dbReference type="ARBA" id="ARBA00022448"/>
    </source>
</evidence>
<dbReference type="InterPro" id="IPR000515">
    <property type="entry name" value="MetI-like"/>
</dbReference>
<evidence type="ECO:0000259" key="9">
    <source>
        <dbReference type="PROSITE" id="PS50928"/>
    </source>
</evidence>
<protein>
    <submittedName>
        <fullName evidence="10">ABC transporter permease</fullName>
    </submittedName>
</protein>
<evidence type="ECO:0000256" key="6">
    <source>
        <dbReference type="ARBA" id="ARBA00022989"/>
    </source>
</evidence>
<feature type="transmembrane region" description="Helical" evidence="8">
    <location>
        <begin position="94"/>
        <end position="118"/>
    </location>
</feature>
<comment type="caution">
    <text evidence="10">The sequence shown here is derived from an EMBL/GenBank/DDBJ whole genome shotgun (WGS) entry which is preliminary data.</text>
</comment>
<reference evidence="10 11" key="1">
    <citation type="journal article" date="2025" name="Anaerobe">
        <title>Description of Anaerococcus kampingiae sp. nov., Anaerococcus groningensis sp. nov., Anaerococcus martiniensis sp. nov., and Anaerococcus cruorum sp. nov., isolated from human clinical specimens.</title>
        <authorList>
            <person name="Boiten K.E."/>
            <person name="Meijer J."/>
            <person name="van Wezel E.M."/>
            <person name="Veloo A.C.M."/>
        </authorList>
    </citation>
    <scope>NUCLEOTIDE SEQUENCE [LARGE SCALE GENOMIC DNA]</scope>
    <source>
        <strain evidence="10 11">ENR1039</strain>
    </source>
</reference>
<evidence type="ECO:0000256" key="3">
    <source>
        <dbReference type="ARBA" id="ARBA00022475"/>
    </source>
</evidence>
<feature type="transmembrane region" description="Helical" evidence="8">
    <location>
        <begin position="124"/>
        <end position="143"/>
    </location>
</feature>
<comment type="similarity">
    <text evidence="8">Belongs to the binding-protein-dependent transport system permease family.</text>
</comment>
<evidence type="ECO:0000256" key="8">
    <source>
        <dbReference type="RuleBase" id="RU363032"/>
    </source>
</evidence>
<dbReference type="SUPFAM" id="SSF161098">
    <property type="entry name" value="MetI-like"/>
    <property type="match status" value="1"/>
</dbReference>
<comment type="subcellular location">
    <subcellularLocation>
        <location evidence="1">Cell inner membrane</location>
        <topology evidence="1">Multi-pass membrane protein</topology>
    </subcellularLocation>
    <subcellularLocation>
        <location evidence="8">Cell membrane</location>
        <topology evidence="8">Multi-pass membrane protein</topology>
    </subcellularLocation>
</comment>
<dbReference type="EMBL" id="JBGMEH010000006">
    <property type="protein sequence ID" value="MFO3716373.1"/>
    <property type="molecule type" value="Genomic_DNA"/>
</dbReference>
<dbReference type="Gene3D" id="1.10.3720.10">
    <property type="entry name" value="MetI-like"/>
    <property type="match status" value="1"/>
</dbReference>
<sequence length="262" mass="29667">MKKISKIILYLYVSLLIFAAIDLFFTSFRQNYPWPNLFVANYSMRSYKYLIKDKKFVKGILNSLLIGSLSSALSVTLAIPLAKKIFYKTKGYKITSFVVFLPFLIGATSIGLGLQLFFKKIGISGSRLLIIFAQSLYIIPYAVRIIKPGFGFLGDNLIYVSKMLGAGDKEVRKEIIFPILAPFIKTALIMGFILSISEYYLTLVLGSGLVETIMTVAFPFFVARDRALSSAISLVFVIINVIFILLIELIFRVIFRRKKWIL</sequence>
<keyword evidence="7 8" id="KW-0472">Membrane</keyword>
<dbReference type="PANTHER" id="PTHR43357:SF4">
    <property type="entry name" value="INNER MEMBRANE ABC TRANSPORTER PERMEASE PROTEIN YDCV"/>
    <property type="match status" value="1"/>
</dbReference>
<keyword evidence="2 8" id="KW-0813">Transport</keyword>
<proteinExistence type="inferred from homology"/>
<dbReference type="RefSeq" id="WP_410033046.1">
    <property type="nucleotide sequence ID" value="NZ_JBGMEH010000006.1"/>
</dbReference>
<evidence type="ECO:0000256" key="1">
    <source>
        <dbReference type="ARBA" id="ARBA00004429"/>
    </source>
</evidence>
<keyword evidence="11" id="KW-1185">Reference proteome</keyword>
<evidence type="ECO:0000256" key="7">
    <source>
        <dbReference type="ARBA" id="ARBA00023136"/>
    </source>
</evidence>